<dbReference type="RefSeq" id="WP_015208433.1">
    <property type="nucleotide sequence ID" value="NC_019757.1"/>
</dbReference>
<evidence type="ECO:0000313" key="2">
    <source>
        <dbReference type="Proteomes" id="UP000010475"/>
    </source>
</evidence>
<dbReference type="STRING" id="56107.Cylst_3009"/>
<dbReference type="AlphaFoldDB" id="K9WXU1"/>
<organism evidence="1 2">
    <name type="scientific">Cylindrospermum stagnale PCC 7417</name>
    <dbReference type="NCBI Taxonomy" id="56107"/>
    <lineage>
        <taxon>Bacteria</taxon>
        <taxon>Bacillati</taxon>
        <taxon>Cyanobacteriota</taxon>
        <taxon>Cyanophyceae</taxon>
        <taxon>Nostocales</taxon>
        <taxon>Nostocaceae</taxon>
        <taxon>Cylindrospermum</taxon>
    </lineage>
</organism>
<accession>K9WXU1</accession>
<evidence type="ECO:0000313" key="1">
    <source>
        <dbReference type="EMBL" id="AFZ25180.1"/>
    </source>
</evidence>
<sequence length="91" mass="10383">MKISAVNYAIFYSADRRKILQVGQQIELVKDYSVLLPSGQSFFPDSDLEDHLNDLFPEGLSVHGFQYLLNSNCLFKDNYNKLPVQVVEQVA</sequence>
<name>K9WXU1_9NOST</name>
<protein>
    <submittedName>
        <fullName evidence="1">Uncharacterized protein</fullName>
    </submittedName>
</protein>
<proteinExistence type="predicted"/>
<keyword evidence="2" id="KW-1185">Reference proteome</keyword>
<dbReference type="HOGENOM" id="CLU_2422018_0_0_3"/>
<dbReference type="Proteomes" id="UP000010475">
    <property type="component" value="Chromosome"/>
</dbReference>
<dbReference type="KEGG" id="csg:Cylst_3009"/>
<reference evidence="1 2" key="1">
    <citation type="submission" date="2012-06" db="EMBL/GenBank/DDBJ databases">
        <title>Finished chromosome of genome of Cylindrospermum stagnale PCC 7417.</title>
        <authorList>
            <consortium name="US DOE Joint Genome Institute"/>
            <person name="Gugger M."/>
            <person name="Coursin T."/>
            <person name="Rippka R."/>
            <person name="Tandeau De Marsac N."/>
            <person name="Huntemann M."/>
            <person name="Wei C.-L."/>
            <person name="Han J."/>
            <person name="Detter J.C."/>
            <person name="Han C."/>
            <person name="Tapia R."/>
            <person name="Chen A."/>
            <person name="Kyrpides N."/>
            <person name="Mavromatis K."/>
            <person name="Markowitz V."/>
            <person name="Szeto E."/>
            <person name="Ivanova N."/>
            <person name="Pagani I."/>
            <person name="Pati A."/>
            <person name="Goodwin L."/>
            <person name="Nordberg H.P."/>
            <person name="Cantor M.N."/>
            <person name="Hua S.X."/>
            <person name="Woyke T."/>
            <person name="Kerfeld C.A."/>
        </authorList>
    </citation>
    <scope>NUCLEOTIDE SEQUENCE [LARGE SCALE GENOMIC DNA]</scope>
    <source>
        <strain evidence="1 2">PCC 7417</strain>
    </source>
</reference>
<dbReference type="EMBL" id="CP003642">
    <property type="protein sequence ID" value="AFZ25180.1"/>
    <property type="molecule type" value="Genomic_DNA"/>
</dbReference>
<dbReference type="OrthoDB" id="4569702at2"/>
<gene>
    <name evidence="1" type="ORF">Cylst_3009</name>
</gene>